<dbReference type="Proteomes" id="UP000199310">
    <property type="component" value="Unassembled WGS sequence"/>
</dbReference>
<organism evidence="1 2">
    <name type="scientific">Chitinophaga arvensicola</name>
    <dbReference type="NCBI Taxonomy" id="29529"/>
    <lineage>
        <taxon>Bacteria</taxon>
        <taxon>Pseudomonadati</taxon>
        <taxon>Bacteroidota</taxon>
        <taxon>Chitinophagia</taxon>
        <taxon>Chitinophagales</taxon>
        <taxon>Chitinophagaceae</taxon>
        <taxon>Chitinophaga</taxon>
    </lineage>
</organism>
<dbReference type="GO" id="GO:0016811">
    <property type="term" value="F:hydrolase activity, acting on carbon-nitrogen (but not peptide) bonds, in linear amides"/>
    <property type="evidence" value="ECO:0007669"/>
    <property type="project" value="InterPro"/>
</dbReference>
<dbReference type="InterPro" id="IPR011697">
    <property type="entry name" value="Peptidase_C26"/>
</dbReference>
<name>A0A1I0R4Q4_9BACT</name>
<keyword evidence="1" id="KW-0315">Glutamine amidotransferase</keyword>
<dbReference type="PANTHER" id="PTHR43235:SF1">
    <property type="entry name" value="GLUTAMINE AMIDOTRANSFERASE PB2B2.05-RELATED"/>
    <property type="match status" value="1"/>
</dbReference>
<proteinExistence type="predicted"/>
<evidence type="ECO:0000313" key="2">
    <source>
        <dbReference type="Proteomes" id="UP000199310"/>
    </source>
</evidence>
<dbReference type="Pfam" id="PF07722">
    <property type="entry name" value="Peptidase_C26"/>
    <property type="match status" value="1"/>
</dbReference>
<dbReference type="GO" id="GO:0016740">
    <property type="term" value="F:transferase activity"/>
    <property type="evidence" value="ECO:0007669"/>
    <property type="project" value="UniProtKB-KW"/>
</dbReference>
<gene>
    <name evidence="1" type="ORF">SAMN04488122_2237</name>
</gene>
<dbReference type="PANTHER" id="PTHR43235">
    <property type="entry name" value="GLUTAMINE AMIDOTRANSFERASE PB2B2.05-RELATED"/>
    <property type="match status" value="1"/>
</dbReference>
<dbReference type="OrthoDB" id="9804920at2"/>
<dbReference type="GO" id="GO:0005829">
    <property type="term" value="C:cytosol"/>
    <property type="evidence" value="ECO:0007669"/>
    <property type="project" value="TreeGrafter"/>
</dbReference>
<keyword evidence="1" id="KW-0808">Transferase</keyword>
<sequence>MKKKIGISYTEASFPNYEKWFTPEDLGDDLEVVILSFLTNNADDIYTCDGFVLTGGIDVIPSLYGGQVPYPHQPAEFLPERDAFEKKIYDYSQQRQTPVLGICRGLQYINILEGGKVYEDMGETANKVHKKEAADKIHGVNIRKDSLLYNITGIEHGQVNSAHHQGIPPENLGHNLMVSATADSPDEMIEGIEFKDKTNKGFMLCVQWHPERMPEKESNPLSQQIKKQFLQAVRNYTI</sequence>
<dbReference type="SUPFAM" id="SSF52317">
    <property type="entry name" value="Class I glutamine amidotransferase-like"/>
    <property type="match status" value="1"/>
</dbReference>
<accession>A0A1I0R4Q4</accession>
<dbReference type="AlphaFoldDB" id="A0A1I0R4Q4"/>
<keyword evidence="2" id="KW-1185">Reference proteome</keyword>
<dbReference type="PROSITE" id="PS51273">
    <property type="entry name" value="GATASE_TYPE_1"/>
    <property type="match status" value="1"/>
</dbReference>
<dbReference type="STRING" id="29529.SAMN04488122_2237"/>
<evidence type="ECO:0000313" key="1">
    <source>
        <dbReference type="EMBL" id="SEW35403.1"/>
    </source>
</evidence>
<dbReference type="InterPro" id="IPR029062">
    <property type="entry name" value="Class_I_gatase-like"/>
</dbReference>
<dbReference type="EMBL" id="FOJG01000001">
    <property type="protein sequence ID" value="SEW35403.1"/>
    <property type="molecule type" value="Genomic_DNA"/>
</dbReference>
<dbReference type="InterPro" id="IPR044668">
    <property type="entry name" value="PuuD-like"/>
</dbReference>
<dbReference type="Gene3D" id="3.40.50.880">
    <property type="match status" value="1"/>
</dbReference>
<reference evidence="2" key="1">
    <citation type="submission" date="2016-10" db="EMBL/GenBank/DDBJ databases">
        <authorList>
            <person name="Varghese N."/>
            <person name="Submissions S."/>
        </authorList>
    </citation>
    <scope>NUCLEOTIDE SEQUENCE [LARGE SCALE GENOMIC DNA]</scope>
    <source>
        <strain evidence="2">DSM 3695</strain>
    </source>
</reference>
<dbReference type="RefSeq" id="WP_089894556.1">
    <property type="nucleotide sequence ID" value="NZ_FOJG01000001.1"/>
</dbReference>
<protein>
    <submittedName>
        <fullName evidence="1">Putative glutamine amidotransferase</fullName>
    </submittedName>
</protein>